<feature type="region of interest" description="Disordered" evidence="1">
    <location>
        <begin position="1"/>
        <end position="31"/>
    </location>
</feature>
<sequence>MEGVGRSDLITDSRCVGDRDGAPFDRIRTPKRYSGDRMGERWVHGFAQPFSG</sequence>
<organism evidence="3 4">
    <name type="scientific">Rhodococcus pyridinivorans SB3094</name>
    <dbReference type="NCBI Taxonomy" id="1435356"/>
    <lineage>
        <taxon>Bacteria</taxon>
        <taxon>Bacillati</taxon>
        <taxon>Actinomycetota</taxon>
        <taxon>Actinomycetes</taxon>
        <taxon>Mycobacteriales</taxon>
        <taxon>Nocardiaceae</taxon>
        <taxon>Rhodococcus</taxon>
    </lineage>
</organism>
<protein>
    <submittedName>
        <fullName evidence="3">Uncharacterized protein</fullName>
    </submittedName>
</protein>
<accession>V9XK20</accession>
<evidence type="ECO:0000313" key="2">
    <source>
        <dbReference type="EMBL" id="AHD23700.1"/>
    </source>
</evidence>
<dbReference type="Proteomes" id="UP000018781">
    <property type="component" value="Chromosome"/>
</dbReference>
<dbReference type="KEGG" id="rpy:Y013_14535"/>
<reference evidence="3 4" key="1">
    <citation type="journal article" date="2014" name="Genome Announc.">
        <title>Complete Genome of Rhodococcus pyridinivorans SB3094, a Methyl-Ethyl-Ketone-Degrading Bacterium Used for Bioaugmentation.</title>
        <authorList>
            <person name="Dueholm M.S."/>
            <person name="Albertsen M."/>
            <person name="D'Imperio S."/>
            <person name="Tale V.P."/>
            <person name="Lewis D."/>
            <person name="Nielsen P.H."/>
            <person name="Nielsen J.L."/>
        </authorList>
    </citation>
    <scope>NUCLEOTIDE SEQUENCE [LARGE SCALE GENOMIC DNA]</scope>
    <source>
        <strain evidence="3 4">SB3094</strain>
    </source>
</reference>
<feature type="compositionally biased region" description="Basic and acidic residues" evidence="1">
    <location>
        <begin position="9"/>
        <end position="31"/>
    </location>
</feature>
<gene>
    <name evidence="2" type="ORF">Y013_10415</name>
    <name evidence="3" type="ORF">Y013_14535</name>
</gene>
<dbReference type="AlphaFoldDB" id="V9XK20"/>
<evidence type="ECO:0000256" key="1">
    <source>
        <dbReference type="SAM" id="MobiDB-lite"/>
    </source>
</evidence>
<dbReference type="KEGG" id="rpy:Y013_10415"/>
<dbReference type="HOGENOM" id="CLU_3084219_0_0_11"/>
<dbReference type="EMBL" id="CP006996">
    <property type="protein sequence ID" value="AHD23700.1"/>
    <property type="molecule type" value="Genomic_DNA"/>
</dbReference>
<evidence type="ECO:0000313" key="3">
    <source>
        <dbReference type="EMBL" id="AHD23786.1"/>
    </source>
</evidence>
<name>V9XK20_9NOCA</name>
<dbReference type="EMBL" id="CP006996">
    <property type="protein sequence ID" value="AHD23786.1"/>
    <property type="molecule type" value="Genomic_DNA"/>
</dbReference>
<proteinExistence type="predicted"/>
<evidence type="ECO:0000313" key="4">
    <source>
        <dbReference type="Proteomes" id="UP000018781"/>
    </source>
</evidence>